<evidence type="ECO:0000313" key="1">
    <source>
        <dbReference type="EMBL" id="KAL3681659.1"/>
    </source>
</evidence>
<protein>
    <submittedName>
        <fullName evidence="1">Uncharacterized protein</fullName>
    </submittedName>
</protein>
<dbReference type="Proteomes" id="UP001633002">
    <property type="component" value="Unassembled WGS sequence"/>
</dbReference>
<organism evidence="1 2">
    <name type="scientific">Riccia sorocarpa</name>
    <dbReference type="NCBI Taxonomy" id="122646"/>
    <lineage>
        <taxon>Eukaryota</taxon>
        <taxon>Viridiplantae</taxon>
        <taxon>Streptophyta</taxon>
        <taxon>Embryophyta</taxon>
        <taxon>Marchantiophyta</taxon>
        <taxon>Marchantiopsida</taxon>
        <taxon>Marchantiidae</taxon>
        <taxon>Marchantiales</taxon>
        <taxon>Ricciaceae</taxon>
        <taxon>Riccia</taxon>
    </lineage>
</organism>
<reference evidence="1 2" key="1">
    <citation type="submission" date="2024-09" db="EMBL/GenBank/DDBJ databases">
        <title>Chromosome-scale assembly of Riccia sorocarpa.</title>
        <authorList>
            <person name="Paukszto L."/>
        </authorList>
    </citation>
    <scope>NUCLEOTIDE SEQUENCE [LARGE SCALE GENOMIC DNA]</scope>
    <source>
        <strain evidence="1">LP-2024</strain>
        <tissue evidence="1">Aerial parts of the thallus</tissue>
    </source>
</reference>
<dbReference type="EMBL" id="JBJQOH010000007">
    <property type="protein sequence ID" value="KAL3681659.1"/>
    <property type="molecule type" value="Genomic_DNA"/>
</dbReference>
<name>A0ABD3GTG0_9MARC</name>
<proteinExistence type="predicted"/>
<dbReference type="AlphaFoldDB" id="A0ABD3GTG0"/>
<comment type="caution">
    <text evidence="1">The sequence shown here is derived from an EMBL/GenBank/DDBJ whole genome shotgun (WGS) entry which is preliminary data.</text>
</comment>
<sequence>MSSCASASVEIMLEGVLTQLPRLKQELDERSASKKRTFTQCYQSHDYGGSDSSSGAVFSRKQENDLKLLTIEAGKDVISEMSYYFDTFGTLYTEKVTGTVSCESLSCPCVDASNSVHNFKGESFTMMNLHRQTQGKDDPRIEDGLWVLLENKAGVVFWGKPLKPLIAETPVEVWFLG</sequence>
<accession>A0ABD3GTG0</accession>
<gene>
    <name evidence="1" type="ORF">R1sor_024615</name>
</gene>
<evidence type="ECO:0000313" key="2">
    <source>
        <dbReference type="Proteomes" id="UP001633002"/>
    </source>
</evidence>
<keyword evidence="2" id="KW-1185">Reference proteome</keyword>